<evidence type="ECO:0000313" key="4">
    <source>
        <dbReference type="Proteomes" id="UP000642920"/>
    </source>
</evidence>
<feature type="domain" description="Chemotaxis methyl-accepting receptor HlyB-like 4HB MCP" evidence="2">
    <location>
        <begin position="7"/>
        <end position="119"/>
    </location>
</feature>
<feature type="transmembrane region" description="Helical" evidence="1">
    <location>
        <begin position="6"/>
        <end position="26"/>
    </location>
</feature>
<keyword evidence="1" id="KW-1133">Transmembrane helix</keyword>
<evidence type="ECO:0000259" key="2">
    <source>
        <dbReference type="Pfam" id="PF12729"/>
    </source>
</evidence>
<keyword evidence="1" id="KW-0472">Membrane</keyword>
<sequence length="200" mass="22922">MTVYNKVKWVLGILMVFFLILTTNLIDRNSFSKVKDSVVSIYEDRLIAKNLILKLSALIHEKELALAKKDSSFFNERNTTVNAEIKLLLNSYQQTSLTKEEQDAFSSLKSKIEALMSDEANNEPKALLYSKSESLQKKTHAIKDVLISLSEIQLKEGQRQMLISQRELDMVELFTHIEVYVLVLLAIIIQVVVLYQPKKS</sequence>
<organism evidence="3 4">
    <name type="scientific">Marivirga atlantica</name>
    <dbReference type="NCBI Taxonomy" id="1548457"/>
    <lineage>
        <taxon>Bacteria</taxon>
        <taxon>Pseudomonadati</taxon>
        <taxon>Bacteroidota</taxon>
        <taxon>Cytophagia</taxon>
        <taxon>Cytophagales</taxon>
        <taxon>Marivirgaceae</taxon>
        <taxon>Marivirga</taxon>
    </lineage>
</organism>
<dbReference type="AlphaFoldDB" id="A0A937DDD4"/>
<gene>
    <name evidence="3" type="ORF">JKP34_02485</name>
</gene>
<dbReference type="Pfam" id="PF12729">
    <property type="entry name" value="4HB_MCP_1"/>
    <property type="match status" value="1"/>
</dbReference>
<dbReference type="RefSeq" id="WP_201917360.1">
    <property type="nucleotide sequence ID" value="NZ_JAERQG010000001.1"/>
</dbReference>
<dbReference type="EMBL" id="JAERQG010000001">
    <property type="protein sequence ID" value="MBL0764102.1"/>
    <property type="molecule type" value="Genomic_DNA"/>
</dbReference>
<keyword evidence="1" id="KW-0812">Transmembrane</keyword>
<dbReference type="InterPro" id="IPR024478">
    <property type="entry name" value="HlyB_4HB_MCP"/>
</dbReference>
<evidence type="ECO:0000256" key="1">
    <source>
        <dbReference type="SAM" id="Phobius"/>
    </source>
</evidence>
<name>A0A937DDD4_9BACT</name>
<dbReference type="Proteomes" id="UP000642920">
    <property type="component" value="Unassembled WGS sequence"/>
</dbReference>
<feature type="transmembrane region" description="Helical" evidence="1">
    <location>
        <begin position="173"/>
        <end position="195"/>
    </location>
</feature>
<evidence type="ECO:0000313" key="3">
    <source>
        <dbReference type="EMBL" id="MBL0764102.1"/>
    </source>
</evidence>
<protein>
    <submittedName>
        <fullName evidence="3">MCP four helix bundle domain-containing protein</fullName>
    </submittedName>
</protein>
<proteinExistence type="predicted"/>
<keyword evidence="4" id="KW-1185">Reference proteome</keyword>
<accession>A0A937DDD4</accession>
<comment type="caution">
    <text evidence="3">The sequence shown here is derived from an EMBL/GenBank/DDBJ whole genome shotgun (WGS) entry which is preliminary data.</text>
</comment>
<reference evidence="3" key="1">
    <citation type="submission" date="2021-01" db="EMBL/GenBank/DDBJ databases">
        <title>Marivirga sp. nov., isolated from intertidal surface sediments.</title>
        <authorList>
            <person name="Zhang M."/>
        </authorList>
    </citation>
    <scope>NUCLEOTIDE SEQUENCE</scope>
    <source>
        <strain evidence="3">SM1354</strain>
    </source>
</reference>